<dbReference type="EMBL" id="BAABET010000001">
    <property type="protein sequence ID" value="GAA4295171.1"/>
    <property type="molecule type" value="Genomic_DNA"/>
</dbReference>
<sequence>MAEGADARERARGTFEEADACALRTGSGRPPGGRIRTAVRGATRALSLAVVLNRQCHISMRLCTPAHLCLAAAAAVLLPGAHPAYADDPAPACAAPDDHTFPLTTRLHGGPDSYAAGGGFGTWYLDLTNTTDRTCTGIHPVVVLVDAKRALEPSQPRLEFFDGARSHTVRFEKTGEDELVGALADDEARFAGFTVGPGKTVTVRVRLALTSDAVPNDVTANAAVVQRHDDDGDWVGQSNDYRFGIDGGDPVDGGDTGDDGGTDTHPDSPNTQDSPNTPDSPDSEATAPESEGTVPPREDRFPFAEELARTGTGLKVVAAAAVLLTGSGVLLLARRRR</sequence>
<evidence type="ECO:0000256" key="2">
    <source>
        <dbReference type="SAM" id="Phobius"/>
    </source>
</evidence>
<keyword evidence="4" id="KW-1185">Reference proteome</keyword>
<keyword evidence="2" id="KW-0472">Membrane</keyword>
<accession>A0ABP8F5E0</accession>
<comment type="caution">
    <text evidence="3">The sequence shown here is derived from an EMBL/GenBank/DDBJ whole genome shotgun (WGS) entry which is preliminary data.</text>
</comment>
<protein>
    <recommendedName>
        <fullName evidence="5">Gram-positive cocci surface proteins LPxTG domain-containing protein</fullName>
    </recommendedName>
</protein>
<proteinExistence type="predicted"/>
<keyword evidence="2" id="KW-0812">Transmembrane</keyword>
<evidence type="ECO:0000313" key="4">
    <source>
        <dbReference type="Proteomes" id="UP001501115"/>
    </source>
</evidence>
<reference evidence="4" key="1">
    <citation type="journal article" date="2019" name="Int. J. Syst. Evol. Microbiol.">
        <title>The Global Catalogue of Microorganisms (GCM) 10K type strain sequencing project: providing services to taxonomists for standard genome sequencing and annotation.</title>
        <authorList>
            <consortium name="The Broad Institute Genomics Platform"/>
            <consortium name="The Broad Institute Genome Sequencing Center for Infectious Disease"/>
            <person name="Wu L."/>
            <person name="Ma J."/>
        </authorList>
    </citation>
    <scope>NUCLEOTIDE SEQUENCE [LARGE SCALE GENOMIC DNA]</scope>
    <source>
        <strain evidence="4">JCM 31290</strain>
    </source>
</reference>
<evidence type="ECO:0000313" key="3">
    <source>
        <dbReference type="EMBL" id="GAA4295171.1"/>
    </source>
</evidence>
<organism evidence="3 4">
    <name type="scientific">Streptomyces venetus</name>
    <dbReference type="NCBI Taxonomy" id="1701086"/>
    <lineage>
        <taxon>Bacteria</taxon>
        <taxon>Bacillati</taxon>
        <taxon>Actinomycetota</taxon>
        <taxon>Actinomycetes</taxon>
        <taxon>Kitasatosporales</taxon>
        <taxon>Streptomycetaceae</taxon>
        <taxon>Streptomyces</taxon>
    </lineage>
</organism>
<feature type="compositionally biased region" description="Polar residues" evidence="1">
    <location>
        <begin position="270"/>
        <end position="280"/>
    </location>
</feature>
<evidence type="ECO:0008006" key="5">
    <source>
        <dbReference type="Google" id="ProtNLM"/>
    </source>
</evidence>
<dbReference type="Proteomes" id="UP001501115">
    <property type="component" value="Unassembled WGS sequence"/>
</dbReference>
<name>A0ABP8F5E0_9ACTN</name>
<gene>
    <name evidence="3" type="ORF">GCM10023086_07970</name>
</gene>
<evidence type="ECO:0000256" key="1">
    <source>
        <dbReference type="SAM" id="MobiDB-lite"/>
    </source>
</evidence>
<keyword evidence="2" id="KW-1133">Transmembrane helix</keyword>
<feature type="transmembrane region" description="Helical" evidence="2">
    <location>
        <begin position="313"/>
        <end position="333"/>
    </location>
</feature>
<feature type="region of interest" description="Disordered" evidence="1">
    <location>
        <begin position="229"/>
        <end position="302"/>
    </location>
</feature>